<feature type="region of interest" description="Disordered" evidence="1">
    <location>
        <begin position="262"/>
        <end position="289"/>
    </location>
</feature>
<keyword evidence="2" id="KW-0472">Membrane</keyword>
<organism evidence="3 4">
    <name type="scientific">Collybia nuda</name>
    <dbReference type="NCBI Taxonomy" id="64659"/>
    <lineage>
        <taxon>Eukaryota</taxon>
        <taxon>Fungi</taxon>
        <taxon>Dikarya</taxon>
        <taxon>Basidiomycota</taxon>
        <taxon>Agaricomycotina</taxon>
        <taxon>Agaricomycetes</taxon>
        <taxon>Agaricomycetidae</taxon>
        <taxon>Agaricales</taxon>
        <taxon>Tricholomatineae</taxon>
        <taxon>Clitocybaceae</taxon>
        <taxon>Collybia</taxon>
    </lineage>
</organism>
<dbReference type="AlphaFoldDB" id="A0A9P5Y2H4"/>
<keyword evidence="2" id="KW-0812">Transmembrane</keyword>
<protein>
    <submittedName>
        <fullName evidence="3">Uncharacterized protein</fullName>
    </submittedName>
</protein>
<reference evidence="3" key="1">
    <citation type="submission" date="2020-11" db="EMBL/GenBank/DDBJ databases">
        <authorList>
            <consortium name="DOE Joint Genome Institute"/>
            <person name="Ahrendt S."/>
            <person name="Riley R."/>
            <person name="Andreopoulos W."/>
            <person name="Labutti K."/>
            <person name="Pangilinan J."/>
            <person name="Ruiz-Duenas F.J."/>
            <person name="Barrasa J.M."/>
            <person name="Sanchez-Garcia M."/>
            <person name="Camarero S."/>
            <person name="Miyauchi S."/>
            <person name="Serrano A."/>
            <person name="Linde D."/>
            <person name="Babiker R."/>
            <person name="Drula E."/>
            <person name="Ayuso-Fernandez I."/>
            <person name="Pacheco R."/>
            <person name="Padilla G."/>
            <person name="Ferreira P."/>
            <person name="Barriuso J."/>
            <person name="Kellner H."/>
            <person name="Castanera R."/>
            <person name="Alfaro M."/>
            <person name="Ramirez L."/>
            <person name="Pisabarro A.G."/>
            <person name="Kuo A."/>
            <person name="Tritt A."/>
            <person name="Lipzen A."/>
            <person name="He G."/>
            <person name="Yan M."/>
            <person name="Ng V."/>
            <person name="Cullen D."/>
            <person name="Martin F."/>
            <person name="Rosso M.-N."/>
            <person name="Henrissat B."/>
            <person name="Hibbett D."/>
            <person name="Martinez A.T."/>
            <person name="Grigoriev I.V."/>
        </authorList>
    </citation>
    <scope>NUCLEOTIDE SEQUENCE</scope>
    <source>
        <strain evidence="3">CBS 247.69</strain>
    </source>
</reference>
<keyword evidence="4" id="KW-1185">Reference proteome</keyword>
<evidence type="ECO:0000256" key="1">
    <source>
        <dbReference type="SAM" id="MobiDB-lite"/>
    </source>
</evidence>
<gene>
    <name evidence="3" type="ORF">BDZ94DRAFT_1309859</name>
</gene>
<feature type="transmembrane region" description="Helical" evidence="2">
    <location>
        <begin position="166"/>
        <end position="187"/>
    </location>
</feature>
<feature type="region of interest" description="Disordered" evidence="1">
    <location>
        <begin position="128"/>
        <end position="163"/>
    </location>
</feature>
<accession>A0A9P5Y2H4</accession>
<evidence type="ECO:0000313" key="4">
    <source>
        <dbReference type="Proteomes" id="UP000807353"/>
    </source>
</evidence>
<name>A0A9P5Y2H4_9AGAR</name>
<comment type="caution">
    <text evidence="3">The sequence shown here is derived from an EMBL/GenBank/DDBJ whole genome shotgun (WGS) entry which is preliminary data.</text>
</comment>
<proteinExistence type="predicted"/>
<dbReference type="Proteomes" id="UP000807353">
    <property type="component" value="Unassembled WGS sequence"/>
</dbReference>
<evidence type="ECO:0000313" key="3">
    <source>
        <dbReference type="EMBL" id="KAF9462212.1"/>
    </source>
</evidence>
<feature type="compositionally biased region" description="Basic and acidic residues" evidence="1">
    <location>
        <begin position="262"/>
        <end position="277"/>
    </location>
</feature>
<feature type="compositionally biased region" description="Polar residues" evidence="1">
    <location>
        <begin position="128"/>
        <end position="146"/>
    </location>
</feature>
<keyword evidence="2" id="KW-1133">Transmembrane helix</keyword>
<sequence>MSTPFASLALIIGKPTQPGIDKLTITWTQQVGDPSQIALIPQCTRFTPRYIKLTAVILGNFTISIAELNLPQTSSGTGPCIFQAIDSRKVPSIPPLASDVISQSPPFEILQFLAPILSKAYFETAQTSGSSPTNANSPGNPSSTGLPSVAGATKSGSNHKTPTRGAVIGGIVGGATFVILLCTSIFLCRRKKRFHNGLGDEASHRLSQAYGFFLLPFTVLPFFRCIRQPKYSSNAQPLRFSGEYPRPEGKQERLERVQRGMEEVRRQHDALQSDPEGHGNGTGGSDNGVDRLKRQMEQLMGRIEEIEVIRRDSSDLHAPPDYCSQVGTSTRH</sequence>
<evidence type="ECO:0000256" key="2">
    <source>
        <dbReference type="SAM" id="Phobius"/>
    </source>
</evidence>
<dbReference type="EMBL" id="MU150274">
    <property type="protein sequence ID" value="KAF9462212.1"/>
    <property type="molecule type" value="Genomic_DNA"/>
</dbReference>